<dbReference type="InterPro" id="IPR058240">
    <property type="entry name" value="rSAM_sf"/>
</dbReference>
<accession>A0A285GBD8</accession>
<keyword evidence="3" id="KW-0408">Iron</keyword>
<keyword evidence="4" id="KW-0411">Iron-sulfur</keyword>
<dbReference type="GO" id="GO:0046872">
    <property type="term" value="F:metal ion binding"/>
    <property type="evidence" value="ECO:0007669"/>
    <property type="project" value="UniProtKB-KW"/>
</dbReference>
<dbReference type="SUPFAM" id="SSF102114">
    <property type="entry name" value="Radical SAM enzymes"/>
    <property type="match status" value="1"/>
</dbReference>
<evidence type="ECO:0000259" key="5">
    <source>
        <dbReference type="PROSITE" id="PS51918"/>
    </source>
</evidence>
<dbReference type="SFLD" id="SFLDG01065">
    <property type="entry name" value="anaerobic_coproporphyrinogen-I"/>
    <property type="match status" value="1"/>
</dbReference>
<sequence>MKVNLDIGPKYYQSVKSTLEVLLPEVDFYHTEEVVEGVTVIGELDTSEGIEVNSYLQDGSFLKDNIKDKEILSDIYSEEDFTKRVKERLKLSLYRLLTKYLKQKMSPWGILIGVRPTKIGHYLLDRGFDYPTIDNYLEDIYGVAKEKRKLLLDVIKLERNYLPNQEKAKNKVNIYVGIPFCPTRCNYCSFASYPIKSNQRYMPDFLKALYYEIEEVGKVVNGLGLEVDTLYLGGGTPTVLSAEELDKLLSLLKIYFVHPKLREFTVEAGRADTINRAKLKLLKDYGVERISINPQTMNQVTLDEIGRRHSVEEVIEAFNEAREIGFKNINMDIIIGLPNEDLSDVEHTLDEIEKLKPDSFTVHTLAIKRASRLKKNLADNDLSSAREVEKMIQLTEELAEKLGLIPYYMYRQKHILGNLENVGYARSGEESIYNIIMMEERETVIGLGGGAITKLVNPKDWSLERLYNPKFPEQYSSEIEERAIEKISKLKKFYTK</sequence>
<dbReference type="InterPro" id="IPR023995">
    <property type="entry name" value="HemZ"/>
</dbReference>
<proteinExistence type="predicted"/>
<reference evidence="7" key="1">
    <citation type="submission" date="2017-09" db="EMBL/GenBank/DDBJ databases">
        <authorList>
            <person name="Varghese N."/>
            <person name="Submissions S."/>
        </authorList>
    </citation>
    <scope>NUCLEOTIDE SEQUENCE [LARGE SCALE GENOMIC DNA]</scope>
    <source>
        <strain evidence="7">MSL47</strain>
    </source>
</reference>
<dbReference type="SMART" id="SM00729">
    <property type="entry name" value="Elp3"/>
    <property type="match status" value="1"/>
</dbReference>
<gene>
    <name evidence="6" type="ORF">SAMN06265827_105191</name>
</gene>
<dbReference type="InterPro" id="IPR034505">
    <property type="entry name" value="Coproporphyrinogen-III_oxidase"/>
</dbReference>
<dbReference type="CDD" id="cd01335">
    <property type="entry name" value="Radical_SAM"/>
    <property type="match status" value="1"/>
</dbReference>
<dbReference type="GO" id="GO:0006779">
    <property type="term" value="P:porphyrin-containing compound biosynthetic process"/>
    <property type="evidence" value="ECO:0007669"/>
    <property type="project" value="TreeGrafter"/>
</dbReference>
<organism evidence="6 7">
    <name type="scientific">Orenia metallireducens</name>
    <dbReference type="NCBI Taxonomy" id="1413210"/>
    <lineage>
        <taxon>Bacteria</taxon>
        <taxon>Bacillati</taxon>
        <taxon>Bacillota</taxon>
        <taxon>Clostridia</taxon>
        <taxon>Halanaerobiales</taxon>
        <taxon>Halobacteroidaceae</taxon>
        <taxon>Orenia</taxon>
    </lineage>
</organism>
<keyword evidence="2" id="KW-0479">Metal-binding</keyword>
<evidence type="ECO:0000313" key="7">
    <source>
        <dbReference type="Proteomes" id="UP000219573"/>
    </source>
</evidence>
<feature type="domain" description="Radical SAM core" evidence="5">
    <location>
        <begin position="166"/>
        <end position="401"/>
    </location>
</feature>
<dbReference type="Proteomes" id="UP000219573">
    <property type="component" value="Unassembled WGS sequence"/>
</dbReference>
<dbReference type="InterPro" id="IPR006638">
    <property type="entry name" value="Elp3/MiaA/NifB-like_rSAM"/>
</dbReference>
<dbReference type="Gene3D" id="3.20.20.70">
    <property type="entry name" value="Aldolase class I"/>
    <property type="match status" value="1"/>
</dbReference>
<dbReference type="SFLD" id="SFLDG01082">
    <property type="entry name" value="B12-binding_domain_containing"/>
    <property type="match status" value="1"/>
</dbReference>
<dbReference type="AlphaFoldDB" id="A0A285GBD8"/>
<dbReference type="GO" id="GO:0005737">
    <property type="term" value="C:cytoplasm"/>
    <property type="evidence" value="ECO:0007669"/>
    <property type="project" value="TreeGrafter"/>
</dbReference>
<dbReference type="NCBIfam" id="TIGR03994">
    <property type="entry name" value="rSAM_HemZ"/>
    <property type="match status" value="1"/>
</dbReference>
<dbReference type="STRING" id="1413210.U472_12240"/>
<dbReference type="InterPro" id="IPR007197">
    <property type="entry name" value="rSAM"/>
</dbReference>
<dbReference type="SFLD" id="SFLDF00310">
    <property type="entry name" value="oxygen-independent_coproporphy"/>
    <property type="match status" value="1"/>
</dbReference>
<evidence type="ECO:0000256" key="2">
    <source>
        <dbReference type="ARBA" id="ARBA00022723"/>
    </source>
</evidence>
<keyword evidence="7" id="KW-1185">Reference proteome</keyword>
<dbReference type="InterPro" id="IPR013785">
    <property type="entry name" value="Aldolase_TIM"/>
</dbReference>
<evidence type="ECO:0000313" key="6">
    <source>
        <dbReference type="EMBL" id="SNY19806.1"/>
    </source>
</evidence>
<keyword evidence="1" id="KW-0949">S-adenosyl-L-methionine</keyword>
<dbReference type="PANTHER" id="PTHR13932:SF1">
    <property type="entry name" value="OXYGEN-INDEPENDENT COPROPORPHYRINOGEN-III OXIDASE-LIKE PROTEIN HEMZ"/>
    <property type="match status" value="1"/>
</dbReference>
<dbReference type="EMBL" id="OBDZ01000005">
    <property type="protein sequence ID" value="SNY19806.1"/>
    <property type="molecule type" value="Genomic_DNA"/>
</dbReference>
<dbReference type="GO" id="GO:0003824">
    <property type="term" value="F:catalytic activity"/>
    <property type="evidence" value="ECO:0007669"/>
    <property type="project" value="InterPro"/>
</dbReference>
<evidence type="ECO:0000256" key="4">
    <source>
        <dbReference type="ARBA" id="ARBA00023014"/>
    </source>
</evidence>
<protein>
    <submittedName>
        <fullName evidence="6">Oxygen-independent coproporphyrinogen-3 oxidase</fullName>
    </submittedName>
</protein>
<dbReference type="PROSITE" id="PS51918">
    <property type="entry name" value="RADICAL_SAM"/>
    <property type="match status" value="1"/>
</dbReference>
<dbReference type="SFLD" id="SFLDS00029">
    <property type="entry name" value="Radical_SAM"/>
    <property type="match status" value="1"/>
</dbReference>
<dbReference type="RefSeq" id="WP_097017010.1">
    <property type="nucleotide sequence ID" value="NZ_OBDZ01000005.1"/>
</dbReference>
<dbReference type="GO" id="GO:0051539">
    <property type="term" value="F:4 iron, 4 sulfur cluster binding"/>
    <property type="evidence" value="ECO:0007669"/>
    <property type="project" value="TreeGrafter"/>
</dbReference>
<evidence type="ECO:0000256" key="3">
    <source>
        <dbReference type="ARBA" id="ARBA00023004"/>
    </source>
</evidence>
<dbReference type="OrthoDB" id="9808022at2"/>
<evidence type="ECO:0000256" key="1">
    <source>
        <dbReference type="ARBA" id="ARBA00022691"/>
    </source>
</evidence>
<dbReference type="Pfam" id="PF04055">
    <property type="entry name" value="Radical_SAM"/>
    <property type="match status" value="1"/>
</dbReference>
<dbReference type="PANTHER" id="PTHR13932">
    <property type="entry name" value="COPROPORPHYRINIGEN III OXIDASE"/>
    <property type="match status" value="1"/>
</dbReference>
<name>A0A285GBD8_9FIRM</name>